<keyword evidence="4" id="KW-1185">Reference proteome</keyword>
<feature type="compositionally biased region" description="Basic and acidic residues" evidence="1">
    <location>
        <begin position="9"/>
        <end position="18"/>
    </location>
</feature>
<dbReference type="Proteomes" id="UP000682877">
    <property type="component" value="Chromosome 1"/>
</dbReference>
<evidence type="ECO:0000259" key="2">
    <source>
        <dbReference type="SMART" id="SM01227"/>
    </source>
</evidence>
<dbReference type="Pfam" id="PF07802">
    <property type="entry name" value="GCK"/>
    <property type="match status" value="2"/>
</dbReference>
<evidence type="ECO:0000313" key="3">
    <source>
        <dbReference type="EMBL" id="CAE5957430.1"/>
    </source>
</evidence>
<accession>A0A8S1ZDG6</accession>
<dbReference type="Gene3D" id="1.10.287.2900">
    <property type="match status" value="1"/>
</dbReference>
<name>A0A8S1ZDG6_ARAAE</name>
<proteinExistence type="predicted"/>
<protein>
    <recommendedName>
        <fullName evidence="2">GCK domain-containing protein</fullName>
    </recommendedName>
</protein>
<evidence type="ECO:0000313" key="4">
    <source>
        <dbReference type="Proteomes" id="UP000682877"/>
    </source>
</evidence>
<dbReference type="PANTHER" id="PTHR34357">
    <property type="entry name" value="F7A19.14 PROTEIN-RELATED"/>
    <property type="match status" value="1"/>
</dbReference>
<dbReference type="AlphaFoldDB" id="A0A8S1ZDG6"/>
<feature type="compositionally biased region" description="Polar residues" evidence="1">
    <location>
        <begin position="19"/>
        <end position="32"/>
    </location>
</feature>
<reference evidence="3" key="1">
    <citation type="submission" date="2021-01" db="EMBL/GenBank/DDBJ databases">
        <authorList>
            <person name="Bezrukov I."/>
        </authorList>
    </citation>
    <scope>NUCLEOTIDE SEQUENCE</scope>
</reference>
<sequence>MGITSSTDLKPENSDPKSQKNQVQPEKVGDSSSLWQDRLQVFVKEGACKETYTAFKDCVEEAEKKNKEPILCYPMLEKCMERHSDYYHPFLDAKKTAVKLMMKDFMPSTVWRDPGESVSPNELKEEEEREEVFLAFMRGGGCKVPFSAWEDCYDEANKNKEDMVLKCVGVFSMMTKCMDAHPDYYRPFLAAKKTAEEHMEKELQAFLSEAK</sequence>
<feature type="domain" description="GCK" evidence="2">
    <location>
        <begin position="35"/>
        <end position="105"/>
    </location>
</feature>
<evidence type="ECO:0000256" key="1">
    <source>
        <dbReference type="SAM" id="MobiDB-lite"/>
    </source>
</evidence>
<feature type="domain" description="GCK" evidence="2">
    <location>
        <begin position="129"/>
        <end position="203"/>
    </location>
</feature>
<feature type="region of interest" description="Disordered" evidence="1">
    <location>
        <begin position="1"/>
        <end position="32"/>
    </location>
</feature>
<dbReference type="InterPro" id="IPR012891">
    <property type="entry name" value="GCK_dom"/>
</dbReference>
<dbReference type="SMART" id="SM01227">
    <property type="entry name" value="GCK"/>
    <property type="match status" value="2"/>
</dbReference>
<dbReference type="EMBL" id="LR999451">
    <property type="protein sequence ID" value="CAE5957430.1"/>
    <property type="molecule type" value="Genomic_DNA"/>
</dbReference>
<organism evidence="3 4">
    <name type="scientific">Arabidopsis arenosa</name>
    <name type="common">Sand rock-cress</name>
    <name type="synonym">Cardaminopsis arenosa</name>
    <dbReference type="NCBI Taxonomy" id="38785"/>
    <lineage>
        <taxon>Eukaryota</taxon>
        <taxon>Viridiplantae</taxon>
        <taxon>Streptophyta</taxon>
        <taxon>Embryophyta</taxon>
        <taxon>Tracheophyta</taxon>
        <taxon>Spermatophyta</taxon>
        <taxon>Magnoliopsida</taxon>
        <taxon>eudicotyledons</taxon>
        <taxon>Gunneridae</taxon>
        <taxon>Pentapetalae</taxon>
        <taxon>rosids</taxon>
        <taxon>malvids</taxon>
        <taxon>Brassicales</taxon>
        <taxon>Brassicaceae</taxon>
        <taxon>Camelineae</taxon>
        <taxon>Arabidopsis</taxon>
    </lineage>
</organism>
<gene>
    <name evidence="3" type="ORF">AARE701A_LOCUS1137</name>
</gene>
<dbReference type="PANTHER" id="PTHR34357:SF14">
    <property type="entry name" value="F7A19.14 PROTEIN-RELATED"/>
    <property type="match status" value="1"/>
</dbReference>